<evidence type="ECO:0000256" key="7">
    <source>
        <dbReference type="ARBA" id="ARBA00022846"/>
    </source>
</evidence>
<feature type="compositionally biased region" description="Polar residues" evidence="13">
    <location>
        <begin position="951"/>
        <end position="964"/>
    </location>
</feature>
<dbReference type="GO" id="GO:0005885">
    <property type="term" value="C:Arp2/3 protein complex"/>
    <property type="evidence" value="ECO:0007669"/>
    <property type="project" value="InterPro"/>
</dbReference>
<feature type="compositionally biased region" description="Polar residues" evidence="13">
    <location>
        <begin position="975"/>
        <end position="984"/>
    </location>
</feature>
<feature type="region of interest" description="Disordered" evidence="13">
    <location>
        <begin position="307"/>
        <end position="352"/>
    </location>
</feature>
<evidence type="ECO:0000256" key="9">
    <source>
        <dbReference type="ARBA" id="ARBA00023212"/>
    </source>
</evidence>
<dbReference type="GO" id="GO:0003341">
    <property type="term" value="P:cilium movement"/>
    <property type="evidence" value="ECO:0007669"/>
    <property type="project" value="TreeGrafter"/>
</dbReference>
<dbReference type="GO" id="GO:0060271">
    <property type="term" value="P:cilium assembly"/>
    <property type="evidence" value="ECO:0007669"/>
    <property type="project" value="TreeGrafter"/>
</dbReference>
<dbReference type="FunFam" id="3.30.470.20:FF:000032">
    <property type="entry name" value="tubulin monoglycylase TTLL3 isoform X2"/>
    <property type="match status" value="1"/>
</dbReference>
<dbReference type="SUPFAM" id="SSF69645">
    <property type="entry name" value="Arp2/3 complex subunits"/>
    <property type="match status" value="1"/>
</dbReference>
<dbReference type="GO" id="GO:0034314">
    <property type="term" value="P:Arp2/3 complex-mediated actin nucleation"/>
    <property type="evidence" value="ECO:0007669"/>
    <property type="project" value="InterPro"/>
</dbReference>
<dbReference type="PROSITE" id="PS51221">
    <property type="entry name" value="TTL"/>
    <property type="match status" value="1"/>
</dbReference>
<dbReference type="AlphaFoldDB" id="A0AAD8FXZ1"/>
<evidence type="ECO:0000256" key="2">
    <source>
        <dbReference type="ARBA" id="ARBA00005919"/>
    </source>
</evidence>
<feature type="compositionally biased region" description="Acidic residues" evidence="13">
    <location>
        <begin position="319"/>
        <end position="351"/>
    </location>
</feature>
<evidence type="ECO:0000313" key="15">
    <source>
        <dbReference type="Proteomes" id="UP001230051"/>
    </source>
</evidence>
<dbReference type="Gene3D" id="3.30.1460.20">
    <property type="match status" value="1"/>
</dbReference>
<evidence type="ECO:0000256" key="5">
    <source>
        <dbReference type="ARBA" id="ARBA00022741"/>
    </source>
</evidence>
<dbReference type="Pfam" id="PF03133">
    <property type="entry name" value="TTL"/>
    <property type="match status" value="1"/>
</dbReference>
<dbReference type="PANTHER" id="PTHR45870">
    <property type="entry name" value="TUBULIN MONOGLYCYLASE TTLL3"/>
    <property type="match status" value="1"/>
</dbReference>
<keyword evidence="15" id="KW-1185">Reference proteome</keyword>
<keyword evidence="6" id="KW-0067">ATP-binding</keyword>
<accession>A0AAD8FXZ1</accession>
<keyword evidence="7" id="KW-0969">Cilium</keyword>
<feature type="compositionally biased region" description="Polar residues" evidence="13">
    <location>
        <begin position="997"/>
        <end position="1006"/>
    </location>
</feature>
<keyword evidence="4" id="KW-0436">Ligase</keyword>
<dbReference type="Proteomes" id="UP001230051">
    <property type="component" value="Unassembled WGS sequence"/>
</dbReference>
<dbReference type="FunFam" id="3.30.1460.20:FF:000001">
    <property type="entry name" value="Actin-related protein 2/3 complex subunit 4"/>
    <property type="match status" value="1"/>
</dbReference>
<evidence type="ECO:0000256" key="12">
    <source>
        <dbReference type="ARBA" id="ARBA00073050"/>
    </source>
</evidence>
<evidence type="ECO:0000256" key="10">
    <source>
        <dbReference type="ARBA" id="ARBA00048944"/>
    </source>
</evidence>
<sequence>MTATLRPYLNAVRSTLQAALCLENFSSQVVERHNKPEVEVRSSKELLLQPVIISRNEKEKVLIEGSINSVRVSIAVKQADEIEKILCHKFMRFMMMRAENFFILRRKAVEGYDISFLITNFHTEQMYKHKLVDFVIHFMEEIDKEISEMKLSVNARARIVAEEFLKNIIPVIYSNVSDGKIVNRFVLVAVSMEGAPEAGGGRRSEEEEEEEEEEEGGADTEGNGDAVTHPSARGGMNQHKKAGRKSEGTNCNGTPRRNYPERLKKAKLLAERAIKNRKLFSVQGPYPVVRAALRARGWLEKKFPKVQPLGSRRGRGGDEETEEDDGDDSGDDDEDGCEEESEKEGDPDDSYDLMSRLVRNETPYFYWTTRRDAIDCRLLRKDQMTNHYARAGSFTTKVGLCVNLRNLVWFDEANPDTFFPRCYRLGAQDEKQAFTEDFRLTACSSLLKWVLETSQGPPGPQEGASGGPEAKKEASGDSPNQVQKNACKLRARSEVPAEVIVTALQACQEYLDSLEHNDIDISMETPPAISEQQWEEFLHSYYQVIHDRASVKNFDLYTDHCEHVLGKLREVNPQLDIDGVHNIWIVKPGAKSRGRGIVCMDRLDDILKLVDSDPTMIKDSKWVVQKYLERPLLVYGTKFDVRQWFLVTDWNPLTIYFYKECYLRFCTQPFSLDNLDSSVHLCNNSIQKHYERSQSRNPRVPHDNMWSSSDFRAFLRSRGQESLWEARTVPGMKQAVIHALQTTQDLVESRRSSFELYGADFMMGPDLRAWLIEINASPTMAPSTPVTAQLCGAVQEDTLKVVIDRRADRYCDIGGFELIYKQVPVEVPQYVGMNLLVEGTPIRRPRPPLHRNSNSFTAPPPRQDQSGHKEPPKTAQLPTAKPQDPPWLTSTPARGSKPIRRTRLSVTGKENNPKGPPRAEEPAPPKPLHIIATAPKRSLRDPQTPKPLLHITSTAPKSSLTDPQTPKPLHITPTAPKSSLTDLQTPKPPLPHITPTAPKSSLTDPQTPKPPTGSGAARQIGLKFTSFDTLEFKTVKQPRIVASVDCVSWQSPRCRPTRQHFMQTRVCLPSLRPDAPSLEIISLQHSLNPAPSPRYHRAGTRPHRGPDNLELAALMKQLAAGGRQ</sequence>
<comment type="caution">
    <text evidence="14">The sequence shown here is derived from an EMBL/GenBank/DDBJ whole genome shotgun (WGS) entry which is preliminary data.</text>
</comment>
<evidence type="ECO:0000256" key="6">
    <source>
        <dbReference type="ARBA" id="ARBA00022840"/>
    </source>
</evidence>
<dbReference type="InterPro" id="IPR008384">
    <property type="entry name" value="ARPC4"/>
</dbReference>
<dbReference type="EMBL" id="JAGXEW010000018">
    <property type="protein sequence ID" value="KAK1161355.1"/>
    <property type="molecule type" value="Genomic_DNA"/>
</dbReference>
<feature type="compositionally biased region" description="Acidic residues" evidence="13">
    <location>
        <begin position="206"/>
        <end position="218"/>
    </location>
</feature>
<dbReference type="GO" id="GO:0005930">
    <property type="term" value="C:axoneme"/>
    <property type="evidence" value="ECO:0007669"/>
    <property type="project" value="TreeGrafter"/>
</dbReference>
<feature type="region of interest" description="Disordered" evidence="13">
    <location>
        <begin position="454"/>
        <end position="483"/>
    </location>
</feature>
<dbReference type="InterPro" id="IPR034666">
    <property type="entry name" value="ARPC2/4"/>
</dbReference>
<keyword evidence="3" id="KW-0963">Cytoplasm</keyword>
<keyword evidence="5" id="KW-0547">Nucleotide-binding</keyword>
<dbReference type="Gene3D" id="3.30.470.20">
    <property type="entry name" value="ATP-grasp fold, B domain"/>
    <property type="match status" value="1"/>
</dbReference>
<dbReference type="InterPro" id="IPR004344">
    <property type="entry name" value="TTL/TTLL_fam"/>
</dbReference>
<name>A0AAD8FXZ1_ACIOX</name>
<reference evidence="14" key="1">
    <citation type="submission" date="2022-02" db="EMBL/GenBank/DDBJ databases">
        <title>Atlantic sturgeon de novo genome assembly.</title>
        <authorList>
            <person name="Stock M."/>
            <person name="Klopp C."/>
            <person name="Guiguen Y."/>
            <person name="Cabau C."/>
            <person name="Parinello H."/>
            <person name="Santidrian Yebra-Pimentel E."/>
            <person name="Kuhl H."/>
            <person name="Dirks R.P."/>
            <person name="Guessner J."/>
            <person name="Wuertz S."/>
            <person name="Du K."/>
            <person name="Schartl M."/>
        </authorList>
    </citation>
    <scope>NUCLEOTIDE SEQUENCE</scope>
    <source>
        <strain evidence="14">STURGEONOMICS-FGT-2020</strain>
        <tissue evidence="14">Whole blood</tissue>
    </source>
</reference>
<dbReference type="GO" id="GO:0005524">
    <property type="term" value="F:ATP binding"/>
    <property type="evidence" value="ECO:0007669"/>
    <property type="project" value="UniProtKB-KW"/>
</dbReference>
<feature type="region of interest" description="Disordered" evidence="13">
    <location>
        <begin position="840"/>
        <end position="1017"/>
    </location>
</feature>
<keyword evidence="7" id="KW-0966">Cell projection</keyword>
<dbReference type="InterPro" id="IPR051437">
    <property type="entry name" value="TTLL_monoglycylase"/>
</dbReference>
<evidence type="ECO:0000313" key="14">
    <source>
        <dbReference type="EMBL" id="KAK1161355.1"/>
    </source>
</evidence>
<dbReference type="GO" id="GO:0003779">
    <property type="term" value="F:actin binding"/>
    <property type="evidence" value="ECO:0007669"/>
    <property type="project" value="UniProtKB-KW"/>
</dbReference>
<comment type="catalytic activity">
    <reaction evidence="10">
        <text>L-glutamyl-[protein] + glycine + ATP = glycyl-L-glutamyl-[protein] + ADP + phosphate + H(+)</text>
        <dbReference type="Rhea" id="RHEA:67180"/>
        <dbReference type="Rhea" id="RHEA-COMP:10208"/>
        <dbReference type="Rhea" id="RHEA-COMP:17207"/>
        <dbReference type="ChEBI" id="CHEBI:15378"/>
        <dbReference type="ChEBI" id="CHEBI:29973"/>
        <dbReference type="ChEBI" id="CHEBI:30616"/>
        <dbReference type="ChEBI" id="CHEBI:43474"/>
        <dbReference type="ChEBI" id="CHEBI:57305"/>
        <dbReference type="ChEBI" id="CHEBI:167890"/>
        <dbReference type="ChEBI" id="CHEBI:456216"/>
    </reaction>
    <physiologicalReaction direction="left-to-right" evidence="10">
        <dbReference type="Rhea" id="RHEA:67181"/>
    </physiologicalReaction>
</comment>
<evidence type="ECO:0000256" key="11">
    <source>
        <dbReference type="ARBA" id="ARBA00060055"/>
    </source>
</evidence>
<dbReference type="SUPFAM" id="SSF56059">
    <property type="entry name" value="Glutathione synthetase ATP-binding domain-like"/>
    <property type="match status" value="1"/>
</dbReference>
<dbReference type="PANTHER" id="PTHR45870:SF2">
    <property type="entry name" value="TUBULIN MONOGLYCYLASE TTLL3"/>
    <property type="match status" value="1"/>
</dbReference>
<comment type="function">
    <text evidence="11">Actin-binding component of the Arp2/3 complex, a multiprotein complex that mediates actin polymerization upon stimulation by nucleation-promoting factor (NPF). The Arp2/3 complex mediates the formation of branched actin networks in the cytoplasm, providing the force for cell motility. In addition to its role in the cytoplasmic cytoskeleton, the Arp2/3 complex also promotes actin polymerization in the nucleus, thereby regulating gene transcription and repair of damaged DNA. The Arp2/3 complex promotes homologous recombination (HR) repair in response to DNA damage by promoting nuclear actin polymerization, leading to drive motility of double-strand breaks (DSBs).</text>
</comment>
<protein>
    <recommendedName>
        <fullName evidence="12">Actin-related protein 2/3 complex subunit 4</fullName>
    </recommendedName>
</protein>
<keyword evidence="8" id="KW-0009">Actin-binding</keyword>
<feature type="region of interest" description="Disordered" evidence="13">
    <location>
        <begin position="195"/>
        <end position="261"/>
    </location>
</feature>
<evidence type="ECO:0000256" key="8">
    <source>
        <dbReference type="ARBA" id="ARBA00023203"/>
    </source>
</evidence>
<keyword evidence="9" id="KW-0206">Cytoskeleton</keyword>
<keyword evidence="7" id="KW-0282">Flagellum</keyword>
<evidence type="ECO:0000256" key="3">
    <source>
        <dbReference type="ARBA" id="ARBA00022490"/>
    </source>
</evidence>
<evidence type="ECO:0000256" key="1">
    <source>
        <dbReference type="ARBA" id="ARBA00004611"/>
    </source>
</evidence>
<comment type="subcellular location">
    <subcellularLocation>
        <location evidence="1">Cytoplasm</location>
        <location evidence="1">Cytoskeleton</location>
        <location evidence="1">Flagellum axoneme</location>
    </subcellularLocation>
</comment>
<dbReference type="GO" id="GO:0070736">
    <property type="term" value="F:protein-glycine ligase activity, initiating"/>
    <property type="evidence" value="ECO:0007669"/>
    <property type="project" value="TreeGrafter"/>
</dbReference>
<dbReference type="GO" id="GO:0015630">
    <property type="term" value="C:microtubule cytoskeleton"/>
    <property type="evidence" value="ECO:0007669"/>
    <property type="project" value="TreeGrafter"/>
</dbReference>
<evidence type="ECO:0000256" key="13">
    <source>
        <dbReference type="SAM" id="MobiDB-lite"/>
    </source>
</evidence>
<dbReference type="GO" id="GO:0030041">
    <property type="term" value="P:actin filament polymerization"/>
    <property type="evidence" value="ECO:0007669"/>
    <property type="project" value="InterPro"/>
</dbReference>
<evidence type="ECO:0000256" key="4">
    <source>
        <dbReference type="ARBA" id="ARBA00022598"/>
    </source>
</evidence>
<organism evidence="14 15">
    <name type="scientific">Acipenser oxyrinchus oxyrinchus</name>
    <dbReference type="NCBI Taxonomy" id="40147"/>
    <lineage>
        <taxon>Eukaryota</taxon>
        <taxon>Metazoa</taxon>
        <taxon>Chordata</taxon>
        <taxon>Craniata</taxon>
        <taxon>Vertebrata</taxon>
        <taxon>Euteleostomi</taxon>
        <taxon>Actinopterygii</taxon>
        <taxon>Chondrostei</taxon>
        <taxon>Acipenseriformes</taxon>
        <taxon>Acipenseridae</taxon>
        <taxon>Acipenser</taxon>
    </lineage>
</organism>
<proteinExistence type="inferred from homology"/>
<comment type="similarity">
    <text evidence="2">Belongs to the ARPC4 family.</text>
</comment>
<gene>
    <name evidence="14" type="primary">ttll3</name>
    <name evidence="14" type="ORF">AOXY_G18852</name>
</gene>
<dbReference type="Pfam" id="PF05856">
    <property type="entry name" value="ARPC4"/>
    <property type="match status" value="1"/>
</dbReference>